<evidence type="ECO:0000313" key="2">
    <source>
        <dbReference type="EMBL" id="ASJ15253.1"/>
    </source>
</evidence>
<feature type="transmembrane region" description="Helical" evidence="1">
    <location>
        <begin position="107"/>
        <end position="133"/>
    </location>
</feature>
<sequence length="162" mass="17508">MVIEDAAKNAVIGQIILMFSALLGVVFGFFLWLFGFGMFLLGMSGFSDVFGEPRIFRFSLLAGGLGLFSGILLLSGLLKAGLVVLGMTYLFEIAANYLLYVESGVPAVIWGYVLMLIGVPLLAVGIGALLIIAGRIMVIYGYHSIPEIYRIKRKAREHVGLG</sequence>
<feature type="transmembrane region" description="Helical" evidence="1">
    <location>
        <begin position="12"/>
        <end position="35"/>
    </location>
</feature>
<feature type="transmembrane region" description="Helical" evidence="1">
    <location>
        <begin position="55"/>
        <end position="74"/>
    </location>
</feature>
<evidence type="ECO:0000256" key="1">
    <source>
        <dbReference type="SAM" id="Phobius"/>
    </source>
</evidence>
<keyword evidence="1" id="KW-0812">Transmembrane</keyword>
<proteinExistence type="predicted"/>
<reference evidence="2 3" key="1">
    <citation type="submission" date="2016-04" db="EMBL/GenBank/DDBJ databases">
        <title>Complete genome sequence of Thermococcus radiotolerans type strain EJ2.</title>
        <authorList>
            <person name="Oger P.M."/>
        </authorList>
    </citation>
    <scope>NUCLEOTIDE SEQUENCE [LARGE SCALE GENOMIC DNA]</scope>
    <source>
        <strain evidence="2 3">EJ2</strain>
    </source>
</reference>
<evidence type="ECO:0000313" key="3">
    <source>
        <dbReference type="Proteomes" id="UP000250085"/>
    </source>
</evidence>
<name>A0A2Z2N3V5_9EURY</name>
<feature type="transmembrane region" description="Helical" evidence="1">
    <location>
        <begin position="81"/>
        <end position="101"/>
    </location>
</feature>
<gene>
    <name evidence="2" type="ORF">A3L10_08965</name>
</gene>
<keyword evidence="1" id="KW-0472">Membrane</keyword>
<protein>
    <submittedName>
        <fullName evidence="2">Uncharacterized protein</fullName>
    </submittedName>
</protein>
<organism evidence="2 3">
    <name type="scientific">Thermococcus radiotolerans</name>
    <dbReference type="NCBI Taxonomy" id="187880"/>
    <lineage>
        <taxon>Archaea</taxon>
        <taxon>Methanobacteriati</taxon>
        <taxon>Methanobacteriota</taxon>
        <taxon>Thermococci</taxon>
        <taxon>Thermococcales</taxon>
        <taxon>Thermococcaceae</taxon>
        <taxon>Thermococcus</taxon>
    </lineage>
</organism>
<keyword evidence="1" id="KW-1133">Transmembrane helix</keyword>
<dbReference type="AlphaFoldDB" id="A0A2Z2N3V5"/>
<accession>A0A2Z2N3V5</accession>
<dbReference type="Proteomes" id="UP000250085">
    <property type="component" value="Chromosome"/>
</dbReference>
<dbReference type="EMBL" id="CP015106">
    <property type="protein sequence ID" value="ASJ15253.1"/>
    <property type="molecule type" value="Genomic_DNA"/>
</dbReference>
<keyword evidence="3" id="KW-1185">Reference proteome</keyword>
<dbReference type="KEGG" id="trl:A3L10_08965"/>